<comment type="caution">
    <text evidence="1">The sequence shown here is derived from an EMBL/GenBank/DDBJ whole genome shotgun (WGS) entry which is preliminary data.</text>
</comment>
<dbReference type="EMBL" id="JAHFZB010000024">
    <property type="protein sequence ID" value="KAK6475020.1"/>
    <property type="molecule type" value="Genomic_DNA"/>
</dbReference>
<evidence type="ECO:0000313" key="1">
    <source>
        <dbReference type="EMBL" id="KAK6475020.1"/>
    </source>
</evidence>
<dbReference type="Proteomes" id="UP001369086">
    <property type="component" value="Unassembled WGS sequence"/>
</dbReference>
<proteinExistence type="predicted"/>
<gene>
    <name evidence="1" type="ORF">HHUSO_G24422</name>
</gene>
<protein>
    <submittedName>
        <fullName evidence="1">Uncharacterized protein</fullName>
    </submittedName>
</protein>
<accession>A0ABR0YR14</accession>
<name>A0ABR0YR14_HUSHU</name>
<reference evidence="1 2" key="1">
    <citation type="submission" date="2021-05" db="EMBL/GenBank/DDBJ databases">
        <authorList>
            <person name="Zahm M."/>
            <person name="Klopp C."/>
            <person name="Cabau C."/>
            <person name="Kuhl H."/>
            <person name="Suciu R."/>
            <person name="Ciorpac M."/>
            <person name="Holostenco D."/>
            <person name="Gessner J."/>
            <person name="Wuertz S."/>
            <person name="Hohne C."/>
            <person name="Stock M."/>
            <person name="Gislard M."/>
            <person name="Lluch J."/>
            <person name="Milhes M."/>
            <person name="Lampietro C."/>
            <person name="Lopez Roques C."/>
            <person name="Donnadieu C."/>
            <person name="Du K."/>
            <person name="Schartl M."/>
            <person name="Guiguen Y."/>
        </authorList>
    </citation>
    <scope>NUCLEOTIDE SEQUENCE [LARGE SCALE GENOMIC DNA]</scope>
    <source>
        <strain evidence="1">Hh-F2</strain>
        <tissue evidence="1">Blood</tissue>
    </source>
</reference>
<evidence type="ECO:0000313" key="2">
    <source>
        <dbReference type="Proteomes" id="UP001369086"/>
    </source>
</evidence>
<keyword evidence="2" id="KW-1185">Reference proteome</keyword>
<sequence>MERSGARDLLCVCSVAESSGLILKGRAVRGPGFTVCLLCRRVFRSDSERESGPRPGIYCVFALSQSLQV</sequence>
<organism evidence="1 2">
    <name type="scientific">Huso huso</name>
    <name type="common">Beluga</name>
    <name type="synonym">Acipenser huso</name>
    <dbReference type="NCBI Taxonomy" id="61971"/>
    <lineage>
        <taxon>Eukaryota</taxon>
        <taxon>Metazoa</taxon>
        <taxon>Chordata</taxon>
        <taxon>Craniata</taxon>
        <taxon>Vertebrata</taxon>
        <taxon>Euteleostomi</taxon>
        <taxon>Actinopterygii</taxon>
        <taxon>Chondrostei</taxon>
        <taxon>Acipenseriformes</taxon>
        <taxon>Acipenseridae</taxon>
        <taxon>Huso</taxon>
    </lineage>
</organism>